<evidence type="ECO:0000259" key="1">
    <source>
        <dbReference type="Pfam" id="PF12961"/>
    </source>
</evidence>
<dbReference type="Pfam" id="PF12961">
    <property type="entry name" value="DUF3850"/>
    <property type="match status" value="1"/>
</dbReference>
<evidence type="ECO:0000313" key="2">
    <source>
        <dbReference type="EMBL" id="AGN34123.1"/>
    </source>
</evidence>
<evidence type="ECO:0000313" key="3">
    <source>
        <dbReference type="Proteomes" id="UP000221746"/>
    </source>
</evidence>
<keyword evidence="3" id="KW-1185">Reference proteome</keyword>
<proteinExistence type="predicted"/>
<reference evidence="2 3" key="1">
    <citation type="submission" date="2010-11" db="EMBL/GenBank/DDBJ databases">
        <title>The Genome Sequence of Aeromonas phage pIS4-A.</title>
        <authorList>
            <consortium name="The Broad Institute Genome Sequencing Platform"/>
            <person name="Henn M.R."/>
            <person name="Wolf A."/>
            <person name="Jost G."/>
            <person name="Levin J."/>
            <person name="Malboeuf C."/>
            <person name="Casali M."/>
            <person name="Russ C."/>
            <person name="Lennon N."/>
            <person name="Chapman S.B."/>
            <person name="Erlich R."/>
            <person name="Young S.K."/>
            <person name="Yandava C."/>
            <person name="Zeng Q."/>
            <person name="Alvarado L."/>
            <person name="Anderson S."/>
            <person name="Berlin A."/>
            <person name="Chen Z."/>
            <person name="Freedman E."/>
            <person name="Gellesch M."/>
            <person name="Goldberg J."/>
            <person name="Green L."/>
            <person name="Griggs A."/>
            <person name="Gujja S."/>
            <person name="Heilman E.R."/>
            <person name="Heiman D."/>
            <person name="Hollinger A."/>
            <person name="Howarth C."/>
            <person name="Larson L."/>
            <person name="Mehta T."/>
            <person name="Pearson M."/>
            <person name="Roberts A."/>
            <person name="Ryan E."/>
            <person name="Saif S."/>
            <person name="Shea T."/>
            <person name="Shenoy N."/>
            <person name="Sisk P."/>
            <person name="Stolte C."/>
            <person name="Sykes S."/>
            <person name="White J."/>
            <person name="Haas B."/>
            <person name="Nusbaum C."/>
            <person name="Birren B."/>
        </authorList>
    </citation>
    <scope>NUCLEOTIDE SEQUENCE [LARGE SCALE GENOMIC DNA]</scope>
    <source>
        <strain evidence="3">pIS4-A</strain>
    </source>
</reference>
<dbReference type="InterPro" id="IPR015947">
    <property type="entry name" value="PUA-like_sf"/>
</dbReference>
<name>R9TML3_9CAUD</name>
<organism evidence="2 3">
    <name type="scientific">Aeromonas phage pIS4-A</name>
    <dbReference type="NCBI Taxonomy" id="754050"/>
    <lineage>
        <taxon>Viruses</taxon>
        <taxon>Duplodnaviria</taxon>
        <taxon>Heunggongvirae</taxon>
        <taxon>Uroviricota</taxon>
        <taxon>Caudoviricetes</taxon>
        <taxon>Roufvirus</taxon>
        <taxon>Roufvirus pIS4A</taxon>
    </lineage>
</organism>
<dbReference type="Gene3D" id="2.30.130.30">
    <property type="entry name" value="Hypothetical protein"/>
    <property type="match status" value="1"/>
</dbReference>
<sequence length="77" mass="8929">MMSKVHELKILPQHFWPVVDGLKRAELRNDDRNFKVGDILALYEWDGDYTGERVDKLIVHIADVSSYLPGYVLISIE</sequence>
<dbReference type="EMBL" id="JF974294">
    <property type="protein sequence ID" value="AGN34123.1"/>
    <property type="molecule type" value="Genomic_DNA"/>
</dbReference>
<dbReference type="SUPFAM" id="SSF88697">
    <property type="entry name" value="PUA domain-like"/>
    <property type="match status" value="1"/>
</dbReference>
<feature type="domain" description="DUF3850" evidence="1">
    <location>
        <begin position="5"/>
        <end position="76"/>
    </location>
</feature>
<gene>
    <name evidence="2" type="ORF">AEPG_00076</name>
</gene>
<dbReference type="Proteomes" id="UP000221746">
    <property type="component" value="Segment"/>
</dbReference>
<accession>R9TML3</accession>
<protein>
    <recommendedName>
        <fullName evidence="1">DUF3850 domain-containing protein</fullName>
    </recommendedName>
</protein>
<dbReference type="InterPro" id="IPR039440">
    <property type="entry name" value="DUF3850"/>
</dbReference>